<dbReference type="Proteomes" id="UP001652641">
    <property type="component" value="Chromosome 12"/>
</dbReference>
<comment type="similarity">
    <text evidence="1 4">Belongs to the TOM1 family.</text>
</comment>
<dbReference type="CDD" id="cd14238">
    <property type="entry name" value="GAT_TM1L2"/>
    <property type="match status" value="1"/>
</dbReference>
<dbReference type="PROSITE" id="PS50179">
    <property type="entry name" value="VHS"/>
    <property type="match status" value="1"/>
</dbReference>
<feature type="domain" description="VHS" evidence="6">
    <location>
        <begin position="20"/>
        <end position="152"/>
    </location>
</feature>
<dbReference type="InterPro" id="IPR014645">
    <property type="entry name" value="TOM1"/>
</dbReference>
<organism evidence="8 9">
    <name type="scientific">Vulpes vulpes</name>
    <name type="common">Red fox</name>
    <dbReference type="NCBI Taxonomy" id="9627"/>
    <lineage>
        <taxon>Eukaryota</taxon>
        <taxon>Metazoa</taxon>
        <taxon>Chordata</taxon>
        <taxon>Craniata</taxon>
        <taxon>Vertebrata</taxon>
        <taxon>Euteleostomi</taxon>
        <taxon>Mammalia</taxon>
        <taxon>Eutheria</taxon>
        <taxon>Laurasiatheria</taxon>
        <taxon>Carnivora</taxon>
        <taxon>Caniformia</taxon>
        <taxon>Canidae</taxon>
        <taxon>Vulpes</taxon>
    </lineage>
</organism>
<dbReference type="Pfam" id="PF00790">
    <property type="entry name" value="VHS"/>
    <property type="match status" value="1"/>
</dbReference>
<proteinExistence type="inferred from homology"/>
<dbReference type="InterPro" id="IPR002014">
    <property type="entry name" value="VHS_dom"/>
</dbReference>
<dbReference type="InterPro" id="IPR038425">
    <property type="entry name" value="GAT_sf"/>
</dbReference>
<reference evidence="9" key="1">
    <citation type="submission" date="2025-08" db="UniProtKB">
        <authorList>
            <consortium name="RefSeq"/>
        </authorList>
    </citation>
    <scope>IDENTIFICATION</scope>
    <source>
        <tissue evidence="9">Cell line</tissue>
    </source>
</reference>
<evidence type="ECO:0000256" key="2">
    <source>
        <dbReference type="ARBA" id="ARBA00022448"/>
    </source>
</evidence>
<dbReference type="RefSeq" id="XP_072586645.1">
    <property type="nucleotide sequence ID" value="XM_072730544.1"/>
</dbReference>
<sequence length="434" mass="47869">MEFLLGNPFSTPVGQCLEKATDGSLQSEDWTLNMEICDIINETEEGPKDAIRALKKRLNGNRNYREVMLALTVLETCVKNCGHRFHILVANRDFIDSVLVKIISPKNNPPTIVQDKVLALIQAWADAFRSSPDLTGVVHIYEELKRKGVEFPMADLDALSPIHTPQRIARLRSELDVVRGNTKVMSEMLTEMVPGQEDSSDLELLQELNRTCRAMQQRIVELISRVSNEEVTEELLHVNDDLNNVFLRYERFERYRSGRSVQNASNGVLNEVTEDNLIDLGPGSPAVVSPMVGNTAPPSSLSSQLAGLDLGTESVSGTLSSLQQCNPRDGFDMFAQTRGNSLAEQRKTVTYEDPQAVGGLASALDSRKQSSEVKGDDLEEGVTSEEFDKFLEERAKAAEMVPSLPSPPGEAPAPASNPSSRKKPERSEDALFAL</sequence>
<gene>
    <name evidence="9" type="primary">TOM1L2</name>
</gene>
<keyword evidence="3 4" id="KW-0653">Protein transport</keyword>
<dbReference type="SUPFAM" id="SSF89009">
    <property type="entry name" value="GAT-like domain"/>
    <property type="match status" value="1"/>
</dbReference>
<name>A0ABM4Y8M9_VULVU</name>
<evidence type="ECO:0000256" key="4">
    <source>
        <dbReference type="PIRNR" id="PIRNR036948"/>
    </source>
</evidence>
<dbReference type="InterPro" id="IPR004152">
    <property type="entry name" value="GAT_dom"/>
</dbReference>
<dbReference type="PIRSF" id="PIRSF036948">
    <property type="entry name" value="TOM1"/>
    <property type="match status" value="1"/>
</dbReference>
<dbReference type="PANTHER" id="PTHR13856:SF31">
    <property type="entry name" value="TOM1-LIKE PROTEIN 2"/>
    <property type="match status" value="1"/>
</dbReference>
<evidence type="ECO:0000259" key="6">
    <source>
        <dbReference type="PROSITE" id="PS50179"/>
    </source>
</evidence>
<protein>
    <submittedName>
        <fullName evidence="9">TOM1-like protein 2 isoform X9</fullName>
    </submittedName>
</protein>
<feature type="region of interest" description="Disordered" evidence="5">
    <location>
        <begin position="362"/>
        <end position="434"/>
    </location>
</feature>
<dbReference type="PANTHER" id="PTHR13856">
    <property type="entry name" value="VHS DOMAIN CONTAINING PROTEIN FAMILY"/>
    <property type="match status" value="1"/>
</dbReference>
<dbReference type="GeneID" id="112924962"/>
<evidence type="ECO:0000256" key="1">
    <source>
        <dbReference type="ARBA" id="ARBA00007708"/>
    </source>
</evidence>
<dbReference type="PROSITE" id="PS50909">
    <property type="entry name" value="GAT"/>
    <property type="match status" value="1"/>
</dbReference>
<feature type="compositionally biased region" description="Basic and acidic residues" evidence="5">
    <location>
        <begin position="425"/>
        <end position="434"/>
    </location>
</feature>
<keyword evidence="8" id="KW-1185">Reference proteome</keyword>
<feature type="domain" description="GAT" evidence="7">
    <location>
        <begin position="166"/>
        <end position="254"/>
    </location>
</feature>
<evidence type="ECO:0000313" key="8">
    <source>
        <dbReference type="Proteomes" id="UP001652641"/>
    </source>
</evidence>
<dbReference type="SMART" id="SM00288">
    <property type="entry name" value="VHS"/>
    <property type="match status" value="1"/>
</dbReference>
<feature type="compositionally biased region" description="Basic and acidic residues" evidence="5">
    <location>
        <begin position="365"/>
        <end position="376"/>
    </location>
</feature>
<evidence type="ECO:0000256" key="5">
    <source>
        <dbReference type="SAM" id="MobiDB-lite"/>
    </source>
</evidence>
<accession>A0ABM4Y8M9</accession>
<dbReference type="InterPro" id="IPR008942">
    <property type="entry name" value="ENTH_VHS"/>
</dbReference>
<dbReference type="InterPro" id="IPR027429">
    <property type="entry name" value="TOM1L2_VHS_dom"/>
</dbReference>
<dbReference type="Pfam" id="PF03127">
    <property type="entry name" value="GAT"/>
    <property type="match status" value="1"/>
</dbReference>
<evidence type="ECO:0000256" key="3">
    <source>
        <dbReference type="ARBA" id="ARBA00022927"/>
    </source>
</evidence>
<keyword evidence="2 4" id="KW-0813">Transport</keyword>
<dbReference type="Gene3D" id="1.25.40.90">
    <property type="match status" value="1"/>
</dbReference>
<evidence type="ECO:0000313" key="9">
    <source>
        <dbReference type="RefSeq" id="XP_072586645.1"/>
    </source>
</evidence>
<dbReference type="SUPFAM" id="SSF48464">
    <property type="entry name" value="ENTH/VHS domain"/>
    <property type="match status" value="1"/>
</dbReference>
<evidence type="ECO:0000259" key="7">
    <source>
        <dbReference type="PROSITE" id="PS50909"/>
    </source>
</evidence>
<feature type="compositionally biased region" description="Basic and acidic residues" evidence="5">
    <location>
        <begin position="386"/>
        <end position="397"/>
    </location>
</feature>
<dbReference type="CDD" id="cd16996">
    <property type="entry name" value="VHS_Tom1L2"/>
    <property type="match status" value="1"/>
</dbReference>
<dbReference type="Gene3D" id="1.20.58.160">
    <property type="match status" value="1"/>
</dbReference>